<dbReference type="Pfam" id="PF08276">
    <property type="entry name" value="PAN_2"/>
    <property type="match status" value="1"/>
</dbReference>
<dbReference type="SMART" id="SM00473">
    <property type="entry name" value="PAN_AP"/>
    <property type="match status" value="1"/>
</dbReference>
<dbReference type="GO" id="GO:0005524">
    <property type="term" value="F:ATP binding"/>
    <property type="evidence" value="ECO:0007669"/>
    <property type="project" value="UniProtKB-UniRule"/>
</dbReference>
<dbReference type="Gramene" id="Zm00001eb069410_T003">
    <property type="protein sequence ID" value="Zm00001eb069410_P003"/>
    <property type="gene ID" value="Zm00001eb069410"/>
</dbReference>
<evidence type="ECO:0000313" key="22">
    <source>
        <dbReference type="EnsemblPlants" id="Zm00001eb069410_P003"/>
    </source>
</evidence>
<dbReference type="PROSITE" id="PS50011">
    <property type="entry name" value="PROTEIN_KINASE_DOM"/>
    <property type="match status" value="1"/>
</dbReference>
<keyword evidence="17" id="KW-1133">Transmembrane helix</keyword>
<dbReference type="InterPro" id="IPR017441">
    <property type="entry name" value="Protein_kinase_ATP_BS"/>
</dbReference>
<dbReference type="PANTHER" id="PTHR32444:SF236">
    <property type="entry name" value="D-MANNOSE BINDING LECTIN FAMILY PROTEIN, EXPRESSED"/>
    <property type="match status" value="1"/>
</dbReference>
<dbReference type="PROSITE" id="PS50927">
    <property type="entry name" value="BULB_LECTIN"/>
    <property type="match status" value="1"/>
</dbReference>
<dbReference type="InParanoid" id="A0A804M9U1"/>
<dbReference type="SUPFAM" id="SSF51110">
    <property type="entry name" value="alpha-D-mannose-specific plant lectins"/>
    <property type="match status" value="1"/>
</dbReference>
<keyword evidence="6 14" id="KW-0547">Nucleotide-binding</keyword>
<accession>A0A804M9U1</accession>
<evidence type="ECO:0000256" key="9">
    <source>
        <dbReference type="ARBA" id="ARBA00023157"/>
    </source>
</evidence>
<evidence type="ECO:0000256" key="17">
    <source>
        <dbReference type="SAM" id="Phobius"/>
    </source>
</evidence>
<evidence type="ECO:0000256" key="3">
    <source>
        <dbReference type="ARBA" id="ARBA00022536"/>
    </source>
</evidence>
<organism evidence="22 23">
    <name type="scientific">Zea mays</name>
    <name type="common">Maize</name>
    <dbReference type="NCBI Taxonomy" id="4577"/>
    <lineage>
        <taxon>Eukaryota</taxon>
        <taxon>Viridiplantae</taxon>
        <taxon>Streptophyta</taxon>
        <taxon>Embryophyta</taxon>
        <taxon>Tracheophyta</taxon>
        <taxon>Spermatophyta</taxon>
        <taxon>Magnoliopsida</taxon>
        <taxon>Liliopsida</taxon>
        <taxon>Poales</taxon>
        <taxon>Poaceae</taxon>
        <taxon>PACMAD clade</taxon>
        <taxon>Panicoideae</taxon>
        <taxon>Andropogonodae</taxon>
        <taxon>Andropogoneae</taxon>
        <taxon>Tripsacinae</taxon>
        <taxon>Zea</taxon>
    </lineage>
</organism>
<dbReference type="Pfam" id="PF00069">
    <property type="entry name" value="Pkinase"/>
    <property type="match status" value="1"/>
</dbReference>
<comment type="subcellular location">
    <subcellularLocation>
        <location evidence="1">Membrane</location>
        <topology evidence="1">Single-pass type I membrane protein</topology>
    </subcellularLocation>
</comment>
<feature type="domain" description="Protein kinase" evidence="19">
    <location>
        <begin position="559"/>
        <end position="830"/>
    </location>
</feature>
<dbReference type="GO" id="GO:0051707">
    <property type="term" value="P:response to other organism"/>
    <property type="evidence" value="ECO:0007669"/>
    <property type="project" value="UniProtKB-ARBA"/>
</dbReference>
<evidence type="ECO:0000256" key="7">
    <source>
        <dbReference type="ARBA" id="ARBA00022777"/>
    </source>
</evidence>
<feature type="chain" id="PRO_5032845482" description="Receptor-like serine/threonine-protein kinase" evidence="18">
    <location>
        <begin position="23"/>
        <end position="870"/>
    </location>
</feature>
<evidence type="ECO:0000259" key="21">
    <source>
        <dbReference type="PROSITE" id="PS50948"/>
    </source>
</evidence>
<dbReference type="EC" id="2.7.11.1" evidence="14"/>
<reference evidence="22" key="3">
    <citation type="submission" date="2021-05" db="UniProtKB">
        <authorList>
            <consortium name="EnsemblPlants"/>
        </authorList>
    </citation>
    <scope>IDENTIFICATION</scope>
    <source>
        <strain evidence="22">cv. B73</strain>
    </source>
</reference>
<protein>
    <recommendedName>
        <fullName evidence="14">Receptor-like serine/threonine-protein kinase</fullName>
        <ecNumber evidence="14">2.7.11.1</ecNumber>
    </recommendedName>
</protein>
<comment type="catalytic activity">
    <reaction evidence="13 14">
        <text>L-seryl-[protein] + ATP = O-phospho-L-seryl-[protein] + ADP + H(+)</text>
        <dbReference type="Rhea" id="RHEA:17989"/>
        <dbReference type="Rhea" id="RHEA-COMP:9863"/>
        <dbReference type="Rhea" id="RHEA-COMP:11604"/>
        <dbReference type="ChEBI" id="CHEBI:15378"/>
        <dbReference type="ChEBI" id="CHEBI:29999"/>
        <dbReference type="ChEBI" id="CHEBI:30616"/>
        <dbReference type="ChEBI" id="CHEBI:83421"/>
        <dbReference type="ChEBI" id="CHEBI:456216"/>
        <dbReference type="EC" id="2.7.11.1"/>
    </reaction>
</comment>
<dbReference type="CDD" id="cd14066">
    <property type="entry name" value="STKc_IRAK"/>
    <property type="match status" value="1"/>
</dbReference>
<evidence type="ECO:0000256" key="1">
    <source>
        <dbReference type="ARBA" id="ARBA00004479"/>
    </source>
</evidence>
<keyword evidence="24" id="KW-1267">Proteomics identification</keyword>
<evidence type="ECO:0000256" key="4">
    <source>
        <dbReference type="ARBA" id="ARBA00022679"/>
    </source>
</evidence>
<evidence type="ECO:0000256" key="11">
    <source>
        <dbReference type="ARBA" id="ARBA00023180"/>
    </source>
</evidence>
<keyword evidence="17" id="KW-0472">Membrane</keyword>
<feature type="signal peptide" evidence="18">
    <location>
        <begin position="1"/>
        <end position="22"/>
    </location>
</feature>
<dbReference type="SMART" id="SM00220">
    <property type="entry name" value="S_TKc"/>
    <property type="match status" value="1"/>
</dbReference>
<reference evidence="22" key="2">
    <citation type="submission" date="2019-07" db="EMBL/GenBank/DDBJ databases">
        <authorList>
            <person name="Seetharam A."/>
            <person name="Woodhouse M."/>
            <person name="Cannon E."/>
        </authorList>
    </citation>
    <scope>NUCLEOTIDE SEQUENCE [LARGE SCALE GENOMIC DNA]</scope>
    <source>
        <strain evidence="22">cv. B73</strain>
    </source>
</reference>
<keyword evidence="10" id="KW-0675">Receptor</keyword>
<dbReference type="Gene3D" id="3.30.200.20">
    <property type="entry name" value="Phosphorylase Kinase, domain 1"/>
    <property type="match status" value="1"/>
</dbReference>
<dbReference type="SMART" id="SM00108">
    <property type="entry name" value="B_lectin"/>
    <property type="match status" value="1"/>
</dbReference>
<comment type="similarity">
    <text evidence="14">Belongs to the protein kinase superfamily. Ser/Thr protein kinase family.</text>
</comment>
<dbReference type="InterPro" id="IPR011009">
    <property type="entry name" value="Kinase-like_dom_sf"/>
</dbReference>
<evidence type="ECO:0000259" key="20">
    <source>
        <dbReference type="PROSITE" id="PS50927"/>
    </source>
</evidence>
<keyword evidence="7 14" id="KW-0418">Kinase</keyword>
<dbReference type="Pfam" id="PF00954">
    <property type="entry name" value="S_locus_glycop"/>
    <property type="match status" value="1"/>
</dbReference>
<evidence type="ECO:0000256" key="6">
    <source>
        <dbReference type="ARBA" id="ARBA00022741"/>
    </source>
</evidence>
<feature type="binding site" evidence="15">
    <location>
        <position position="587"/>
    </location>
    <ligand>
        <name>ATP</name>
        <dbReference type="ChEBI" id="CHEBI:30616"/>
    </ligand>
</feature>
<dbReference type="GO" id="GO:0007165">
    <property type="term" value="P:signal transduction"/>
    <property type="evidence" value="ECO:0000318"/>
    <property type="project" value="GO_Central"/>
</dbReference>
<gene>
    <name evidence="22" type="primary">LOC100279279</name>
</gene>
<dbReference type="InterPro" id="IPR024171">
    <property type="entry name" value="SRK-like_kinase"/>
</dbReference>
<comment type="catalytic activity">
    <reaction evidence="12 14">
        <text>L-threonyl-[protein] + ATP = O-phospho-L-threonyl-[protein] + ADP + H(+)</text>
        <dbReference type="Rhea" id="RHEA:46608"/>
        <dbReference type="Rhea" id="RHEA-COMP:11060"/>
        <dbReference type="Rhea" id="RHEA-COMP:11605"/>
        <dbReference type="ChEBI" id="CHEBI:15378"/>
        <dbReference type="ChEBI" id="CHEBI:30013"/>
        <dbReference type="ChEBI" id="CHEBI:30616"/>
        <dbReference type="ChEBI" id="CHEBI:61977"/>
        <dbReference type="ChEBI" id="CHEBI:456216"/>
        <dbReference type="EC" id="2.7.11.1"/>
    </reaction>
</comment>
<keyword evidence="23" id="KW-1185">Reference proteome</keyword>
<evidence type="ECO:0000313" key="23">
    <source>
        <dbReference type="Proteomes" id="UP000007305"/>
    </source>
</evidence>
<dbReference type="PROSITE" id="PS00108">
    <property type="entry name" value="PROTEIN_KINASE_ST"/>
    <property type="match status" value="1"/>
</dbReference>
<dbReference type="GO" id="GO:0006955">
    <property type="term" value="P:immune response"/>
    <property type="evidence" value="ECO:0000318"/>
    <property type="project" value="GO_Central"/>
</dbReference>
<dbReference type="PROSITE" id="PS50948">
    <property type="entry name" value="PAN"/>
    <property type="match status" value="1"/>
</dbReference>
<dbReference type="SUPFAM" id="SSF56112">
    <property type="entry name" value="Protein kinase-like (PK-like)"/>
    <property type="match status" value="1"/>
</dbReference>
<dbReference type="GO" id="GO:0005886">
    <property type="term" value="C:plasma membrane"/>
    <property type="evidence" value="ECO:0000318"/>
    <property type="project" value="GO_Central"/>
</dbReference>
<keyword evidence="5 18" id="KW-0732">Signal</keyword>
<dbReference type="GO" id="GO:0048544">
    <property type="term" value="P:recognition of pollen"/>
    <property type="evidence" value="ECO:0007669"/>
    <property type="project" value="InterPro"/>
</dbReference>
<keyword evidence="8 14" id="KW-0067">ATP-binding</keyword>
<keyword evidence="11" id="KW-0325">Glycoprotein</keyword>
<dbReference type="PROSITE" id="PS00107">
    <property type="entry name" value="PROTEIN_KINASE_ATP"/>
    <property type="match status" value="1"/>
</dbReference>
<evidence type="ECO:0000256" key="13">
    <source>
        <dbReference type="ARBA" id="ARBA00048679"/>
    </source>
</evidence>
<evidence type="ECO:0000256" key="16">
    <source>
        <dbReference type="SAM" id="MobiDB-lite"/>
    </source>
</evidence>
<evidence type="ECO:0007829" key="24">
    <source>
        <dbReference type="PeptideAtlas" id="A0A804M9U1"/>
    </source>
</evidence>
<dbReference type="Gene3D" id="1.10.510.10">
    <property type="entry name" value="Transferase(Phosphotransferase) domain 1"/>
    <property type="match status" value="1"/>
</dbReference>
<keyword evidence="2 14" id="KW-0723">Serine/threonine-protein kinase</keyword>
<dbReference type="PIRSF" id="PIRSF000641">
    <property type="entry name" value="SRK"/>
    <property type="match status" value="1"/>
</dbReference>
<proteinExistence type="evidence at protein level"/>
<name>A0A804M9U1_MAIZE</name>
<dbReference type="Proteomes" id="UP000007305">
    <property type="component" value="Chromosome 2"/>
</dbReference>
<dbReference type="CDD" id="cd00028">
    <property type="entry name" value="B_lectin"/>
    <property type="match status" value="1"/>
</dbReference>
<evidence type="ECO:0000259" key="19">
    <source>
        <dbReference type="PROSITE" id="PS50011"/>
    </source>
</evidence>
<dbReference type="GO" id="GO:0004674">
    <property type="term" value="F:protein serine/threonine kinase activity"/>
    <property type="evidence" value="ECO:0000318"/>
    <property type="project" value="GO_Central"/>
</dbReference>
<dbReference type="InterPro" id="IPR000858">
    <property type="entry name" value="S_locus_glycoprot_dom"/>
</dbReference>
<dbReference type="InterPro" id="IPR003609">
    <property type="entry name" value="Pan_app"/>
</dbReference>
<dbReference type="Pfam" id="PF01453">
    <property type="entry name" value="B_lectin"/>
    <property type="match status" value="1"/>
</dbReference>
<evidence type="ECO:0000256" key="12">
    <source>
        <dbReference type="ARBA" id="ARBA00047899"/>
    </source>
</evidence>
<evidence type="ECO:0000256" key="2">
    <source>
        <dbReference type="ARBA" id="ARBA00022527"/>
    </source>
</evidence>
<evidence type="ECO:0000256" key="15">
    <source>
        <dbReference type="PROSITE-ProRule" id="PRU10141"/>
    </source>
</evidence>
<reference evidence="23" key="1">
    <citation type="submission" date="2015-12" db="EMBL/GenBank/DDBJ databases">
        <title>Update maize B73 reference genome by single molecule sequencing technologies.</title>
        <authorList>
            <consortium name="Maize Genome Sequencing Project"/>
            <person name="Ware D."/>
        </authorList>
    </citation>
    <scope>NUCLEOTIDE SEQUENCE [LARGE SCALE GENOMIC DNA]</scope>
    <source>
        <strain evidence="23">cv. B73</strain>
    </source>
</reference>
<keyword evidence="4 14" id="KW-0808">Transferase</keyword>
<sequence length="870" mass="93458">MDTIFVHLLLLSFMILRPIAIAADVPESDTLGKGRNITDGETLVSADGTFTLGFFSPGASTKRYLGIWFSASSVAVCWVANGGRPVNGNSGVLVVRDTGSLLLLDGSGQTIWSSNSTSSSSSAEAQLLNSGNLVVRDGGSSSSSDAILWQSFDHPSNTLLSGMKLGKNKWTGAEWYLTSWRSADDPSPGAYRRALDTSGLPELVVWEGNVRTYRTGPWNGRWFSGVPEVSAYRNLIWYQVTTSPAEVSYGYTSNPGAALTRVVLTDAGVAKRLVWDAGARTWQTFFQGPRDVCDAYGKCGAFGLCDAGAASTWFCTCLTGFSPASPPAWSLRDTSGGCKRNVKLDCANNGSGTTTTTDGFLLVRGVKLPDTHNATVDMSITVEDCAARCLANCSCLAYAAADIRGGDVRSGCVMWTDDIVDLRYVDKGQDLYLRLARSELPAAAGPSPQRPFRTAPVVGASAAAVAVVLIVLSVVLVIRRRRRPIIPGKITDPIFCSSPLHFEHFRLPTAGNTPCMLTPVLSFPAAQSASPSVPSTELRRPPSVPSVDLSSLRRATNDFSADNVIGRGGFSTVFEGNLADGTKVAVKRLTQSYLTDGGGETFMREVEVMSELKHENLARLLAYCKDGNERILVYEYMENRSLNLCIFARDANQRAVLNWERRLEIIVGVARGVAYLHGLSKVVIHRDLKPSNVLLDGNWRAKIADFGTAKVFVDGQTNPTLVQTEGYRAPEYTARGPSLTLKCDVYSFGVVLIEIVSGQRNSSNQTLVSDARESWSQNKIKENLLDPAVGQPGPEILLRLERCVQVGLLCVQQSPADRPSMAEVVAMLTVNGTSSSQIRSHRSAAAAAAATPLATQDASSGAHGDSIYLT</sequence>
<dbReference type="InterPro" id="IPR001480">
    <property type="entry name" value="Bulb-type_lectin_dom"/>
</dbReference>
<dbReference type="PANTHER" id="PTHR32444">
    <property type="entry name" value="BULB-TYPE LECTIN DOMAIN-CONTAINING PROTEIN"/>
    <property type="match status" value="1"/>
</dbReference>
<dbReference type="InterPro" id="IPR000719">
    <property type="entry name" value="Prot_kinase_dom"/>
</dbReference>
<evidence type="ECO:0000256" key="10">
    <source>
        <dbReference type="ARBA" id="ARBA00023170"/>
    </source>
</evidence>
<dbReference type="CDD" id="cd01098">
    <property type="entry name" value="PAN_AP_plant"/>
    <property type="match status" value="1"/>
</dbReference>
<feature type="transmembrane region" description="Helical" evidence="17">
    <location>
        <begin position="457"/>
        <end position="478"/>
    </location>
</feature>
<dbReference type="EnsemblPlants" id="Zm00001eb069410_T003">
    <property type="protein sequence ID" value="Zm00001eb069410_P003"/>
    <property type="gene ID" value="Zm00001eb069410"/>
</dbReference>
<feature type="domain" description="Apple" evidence="21">
    <location>
        <begin position="346"/>
        <end position="436"/>
    </location>
</feature>
<dbReference type="FunFam" id="2.90.10.10:FF:000005">
    <property type="entry name" value="G-type lectin S-receptor-like serine/threonine-protein kinase"/>
    <property type="match status" value="1"/>
</dbReference>
<evidence type="ECO:0000256" key="18">
    <source>
        <dbReference type="SAM" id="SignalP"/>
    </source>
</evidence>
<evidence type="ECO:0000256" key="5">
    <source>
        <dbReference type="ARBA" id="ARBA00022729"/>
    </source>
</evidence>
<evidence type="ECO:0000256" key="14">
    <source>
        <dbReference type="PIRNR" id="PIRNR000641"/>
    </source>
</evidence>
<dbReference type="AlphaFoldDB" id="A0A804M9U1"/>
<feature type="region of interest" description="Disordered" evidence="16">
    <location>
        <begin position="851"/>
        <end position="870"/>
    </location>
</feature>
<dbReference type="InterPro" id="IPR036426">
    <property type="entry name" value="Bulb-type_lectin_dom_sf"/>
</dbReference>
<keyword evidence="17" id="KW-0812">Transmembrane</keyword>
<feature type="domain" description="Bulb-type lectin" evidence="20">
    <location>
        <begin position="28"/>
        <end position="148"/>
    </location>
</feature>
<keyword evidence="9" id="KW-1015">Disulfide bond</keyword>
<dbReference type="InterPro" id="IPR008271">
    <property type="entry name" value="Ser/Thr_kinase_AS"/>
</dbReference>
<dbReference type="FunFam" id="1.10.510.10:FF:000724">
    <property type="entry name" value="Serine/threonine-protein kinase"/>
    <property type="match status" value="1"/>
</dbReference>
<dbReference type="Gene3D" id="2.90.10.10">
    <property type="entry name" value="Bulb-type lectin domain"/>
    <property type="match status" value="1"/>
</dbReference>
<evidence type="ECO:0000256" key="8">
    <source>
        <dbReference type="ARBA" id="ARBA00022840"/>
    </source>
</evidence>
<dbReference type="FunFam" id="3.30.200.20:FF:000591">
    <property type="entry name" value="Serine/threonine-protein kinase"/>
    <property type="match status" value="1"/>
</dbReference>
<keyword evidence="3" id="KW-0245">EGF-like domain</keyword>